<proteinExistence type="predicted"/>
<dbReference type="Proteomes" id="UP000094764">
    <property type="component" value="Unassembled WGS sequence"/>
</dbReference>
<dbReference type="GO" id="GO:0005886">
    <property type="term" value="C:plasma membrane"/>
    <property type="evidence" value="ECO:0007669"/>
    <property type="project" value="UniProtKB-SubCell"/>
</dbReference>
<evidence type="ECO:0000313" key="9">
    <source>
        <dbReference type="Proteomes" id="UP000094764"/>
    </source>
</evidence>
<reference evidence="9" key="1">
    <citation type="submission" date="2016-09" db="EMBL/GenBank/DDBJ databases">
        <authorList>
            <person name="Gulvik C.A."/>
        </authorList>
    </citation>
    <scope>NUCLEOTIDE SEQUENCE [LARGE SCALE GENOMIC DNA]</scope>
    <source>
        <strain evidence="9">LMG 26306</strain>
    </source>
</reference>
<dbReference type="RefSeq" id="WP_069633895.1">
    <property type="nucleotide sequence ID" value="NZ_JXKZ01000003.1"/>
</dbReference>
<dbReference type="AlphaFoldDB" id="A0A1E5H3H4"/>
<dbReference type="STRING" id="903983.BCR23_02380"/>
<sequence length="208" mass="24100">MYKLYYVLKDSRIYLLRNKMTLFFKSIFTSLYTFILMISLHAWIISSKFEALEKQKAIEEANSLEEIIQSNSSDHLITLVTSLKISFSIFSVGLLLFGITYLFIHFQKVLLLDKKELVTKKMLGSSATRVTCELFLDSISLIIPGIMLGTIITGYLYTTFFHFLTSSLTTILDRPRYVIFYVYIPLAGLFLVVFSCQFLYLKHKITKL</sequence>
<feature type="transmembrane region" description="Helical" evidence="6">
    <location>
        <begin position="177"/>
        <end position="201"/>
    </location>
</feature>
<dbReference type="EMBL" id="MIKB01000001">
    <property type="protein sequence ID" value="OEG19557.1"/>
    <property type="molecule type" value="Genomic_DNA"/>
</dbReference>
<comment type="subcellular location">
    <subcellularLocation>
        <location evidence="1">Cell membrane</location>
        <topology evidence="1">Multi-pass membrane protein</topology>
    </subcellularLocation>
</comment>
<protein>
    <recommendedName>
        <fullName evidence="7">ABC3 transporter permease C-terminal domain-containing protein</fullName>
    </recommendedName>
</protein>
<dbReference type="Pfam" id="PF02687">
    <property type="entry name" value="FtsX"/>
    <property type="match status" value="1"/>
</dbReference>
<name>A0A1E5H3H4_9ENTE</name>
<feature type="domain" description="ABC3 transporter permease C-terminal" evidence="7">
    <location>
        <begin position="89"/>
        <end position="196"/>
    </location>
</feature>
<evidence type="ECO:0000256" key="2">
    <source>
        <dbReference type="ARBA" id="ARBA00022475"/>
    </source>
</evidence>
<keyword evidence="2" id="KW-1003">Cell membrane</keyword>
<evidence type="ECO:0000256" key="3">
    <source>
        <dbReference type="ARBA" id="ARBA00022692"/>
    </source>
</evidence>
<keyword evidence="4 6" id="KW-1133">Transmembrane helix</keyword>
<organism evidence="8 9">
    <name type="scientific">Enterococcus quebecensis</name>
    <dbReference type="NCBI Taxonomy" id="903983"/>
    <lineage>
        <taxon>Bacteria</taxon>
        <taxon>Bacillati</taxon>
        <taxon>Bacillota</taxon>
        <taxon>Bacilli</taxon>
        <taxon>Lactobacillales</taxon>
        <taxon>Enterococcaceae</taxon>
        <taxon>Enterococcus</taxon>
    </lineage>
</organism>
<accession>A0A1E5H3H4</accession>
<keyword evidence="9" id="KW-1185">Reference proteome</keyword>
<keyword evidence="5 6" id="KW-0472">Membrane</keyword>
<evidence type="ECO:0000256" key="5">
    <source>
        <dbReference type="ARBA" id="ARBA00023136"/>
    </source>
</evidence>
<feature type="transmembrane region" description="Helical" evidence="6">
    <location>
        <begin position="85"/>
        <end position="104"/>
    </location>
</feature>
<evidence type="ECO:0000259" key="7">
    <source>
        <dbReference type="Pfam" id="PF02687"/>
    </source>
</evidence>
<feature type="transmembrane region" description="Helical" evidence="6">
    <location>
        <begin position="21"/>
        <end position="44"/>
    </location>
</feature>
<gene>
    <name evidence="8" type="ORF">BCR23_02380</name>
</gene>
<evidence type="ECO:0000313" key="8">
    <source>
        <dbReference type="EMBL" id="OEG19557.1"/>
    </source>
</evidence>
<comment type="caution">
    <text evidence="8">The sequence shown here is derived from an EMBL/GenBank/DDBJ whole genome shotgun (WGS) entry which is preliminary data.</text>
</comment>
<evidence type="ECO:0000256" key="6">
    <source>
        <dbReference type="SAM" id="Phobius"/>
    </source>
</evidence>
<evidence type="ECO:0000256" key="4">
    <source>
        <dbReference type="ARBA" id="ARBA00022989"/>
    </source>
</evidence>
<dbReference type="InterPro" id="IPR003838">
    <property type="entry name" value="ABC3_permease_C"/>
</dbReference>
<dbReference type="OrthoDB" id="2184767at2"/>
<feature type="transmembrane region" description="Helical" evidence="6">
    <location>
        <begin position="134"/>
        <end position="157"/>
    </location>
</feature>
<evidence type="ECO:0000256" key="1">
    <source>
        <dbReference type="ARBA" id="ARBA00004651"/>
    </source>
</evidence>
<keyword evidence="3 6" id="KW-0812">Transmembrane</keyword>